<organism evidence="7 8">
    <name type="scientific">Penaeus vannamei</name>
    <name type="common">Whiteleg shrimp</name>
    <name type="synonym">Litopenaeus vannamei</name>
    <dbReference type="NCBI Taxonomy" id="6689"/>
    <lineage>
        <taxon>Eukaryota</taxon>
        <taxon>Metazoa</taxon>
        <taxon>Ecdysozoa</taxon>
        <taxon>Arthropoda</taxon>
        <taxon>Crustacea</taxon>
        <taxon>Multicrustacea</taxon>
        <taxon>Malacostraca</taxon>
        <taxon>Eumalacostraca</taxon>
        <taxon>Eucarida</taxon>
        <taxon>Decapoda</taxon>
        <taxon>Dendrobranchiata</taxon>
        <taxon>Penaeoidea</taxon>
        <taxon>Penaeidae</taxon>
        <taxon>Penaeus</taxon>
    </lineage>
</organism>
<keyword evidence="4 5" id="KW-0642">Proline metabolism</keyword>
<dbReference type="GO" id="GO:0004657">
    <property type="term" value="F:proline dehydrogenase activity"/>
    <property type="evidence" value="ECO:0007669"/>
    <property type="project" value="UniProtKB-EC"/>
</dbReference>
<evidence type="ECO:0000256" key="2">
    <source>
        <dbReference type="ARBA" id="ARBA00005869"/>
    </source>
</evidence>
<dbReference type="EMBL" id="QCYY01002024">
    <property type="protein sequence ID" value="ROT73492.1"/>
    <property type="molecule type" value="Genomic_DNA"/>
</dbReference>
<reference evidence="7 8" key="1">
    <citation type="submission" date="2018-04" db="EMBL/GenBank/DDBJ databases">
        <authorList>
            <person name="Zhang X."/>
            <person name="Yuan J."/>
            <person name="Li F."/>
            <person name="Xiang J."/>
        </authorList>
    </citation>
    <scope>NUCLEOTIDE SEQUENCE [LARGE SCALE GENOMIC DNA]</scope>
    <source>
        <tissue evidence="7">Muscle</tissue>
    </source>
</reference>
<proteinExistence type="inferred from homology"/>
<dbReference type="Proteomes" id="UP000283509">
    <property type="component" value="Unassembled WGS sequence"/>
</dbReference>
<dbReference type="OrthoDB" id="5464at2759"/>
<evidence type="ECO:0000256" key="4">
    <source>
        <dbReference type="ARBA" id="ARBA00023062"/>
    </source>
</evidence>
<reference evidence="7 8" key="2">
    <citation type="submission" date="2019-01" db="EMBL/GenBank/DDBJ databases">
        <title>The decoding of complex shrimp genome reveals the adaptation for benthos swimmer, frequently molting mechanism and breeding impact on genome.</title>
        <authorList>
            <person name="Sun Y."/>
            <person name="Gao Y."/>
            <person name="Yu Y."/>
        </authorList>
    </citation>
    <scope>NUCLEOTIDE SEQUENCE [LARGE SCALE GENOMIC DNA]</scope>
    <source>
        <tissue evidence="7">Muscle</tissue>
    </source>
</reference>
<accession>A0A3R7P2D6</accession>
<keyword evidence="3 5" id="KW-0560">Oxidoreductase</keyword>
<sequence length="474" mass="51978">MSALSRVLTRVRPVGTAALRSACVAPSCVRPAHVTRSAPCSASVNIEDIDKQSSFTESLAEQLNFGNHAFAYSHKTSKELLRGLVVLHACAVDMLVNHSYKLLTFGERMLGEKLLGYAVAPFYNQFVAGDSEEEVAVVSRNLASVGVRLMVAPMLETDVGEGHDLEAMYRKNLDKTLHLIDALGEGGHLEAVRAVAEAMREAGEGRTLSAFTHPLEPLSLSPEDVQEVLDSLPRIYKLGERSVARDVVLAVDAEYTYTNPAINLLTLAMMTLFNAPTPIVWNTYQGYLKAGRENLCHDLRLVGGLEGVGFGAKVVRGAYLERERSRAHELGYPDPVNDTYNDTGLVYDSMVELMLREIKANPRSRSVIVASHNESSVRTAAQKLEKLQLDPQAGNVVFGQVYGMAENISVPLARSGFLVYKSVPYGSVAEVMPYLSRRANENRAVLKGARRERQLLTQELLSRILPNRSAPALQ</sequence>
<comment type="pathway">
    <text evidence="1">Amino-acid degradation; L-proline degradation into L-glutamate; L-glutamate from L-proline: step 1/2.</text>
</comment>
<keyword evidence="5" id="KW-0285">Flavoprotein</keyword>
<comment type="similarity">
    <text evidence="2 5">Belongs to the proline oxidase family.</text>
</comment>
<dbReference type="SUPFAM" id="SSF51730">
    <property type="entry name" value="FAD-linked oxidoreductase"/>
    <property type="match status" value="1"/>
</dbReference>
<comment type="function">
    <text evidence="5">Converts proline to delta-1-pyrroline-5-carboxylate.</text>
</comment>
<gene>
    <name evidence="7" type="ORF">C7M84_008064</name>
</gene>
<dbReference type="InterPro" id="IPR015659">
    <property type="entry name" value="Proline_oxidase"/>
</dbReference>
<dbReference type="PANTHER" id="PTHR13914">
    <property type="entry name" value="PROLINE OXIDASE"/>
    <property type="match status" value="1"/>
</dbReference>
<evidence type="ECO:0000313" key="7">
    <source>
        <dbReference type="EMBL" id="ROT73492.1"/>
    </source>
</evidence>
<dbReference type="AlphaFoldDB" id="A0A3R7P2D6"/>
<dbReference type="GO" id="GO:0071949">
    <property type="term" value="F:FAD binding"/>
    <property type="evidence" value="ECO:0007669"/>
    <property type="project" value="TreeGrafter"/>
</dbReference>
<dbReference type="PANTHER" id="PTHR13914:SF0">
    <property type="entry name" value="PROLINE DEHYDROGENASE 1, MITOCHONDRIAL"/>
    <property type="match status" value="1"/>
</dbReference>
<comment type="cofactor">
    <cofactor evidence="5">
        <name>FAD</name>
        <dbReference type="ChEBI" id="CHEBI:57692"/>
    </cofactor>
</comment>
<evidence type="ECO:0000259" key="6">
    <source>
        <dbReference type="Pfam" id="PF01619"/>
    </source>
</evidence>
<keyword evidence="8" id="KW-1185">Reference proteome</keyword>
<evidence type="ECO:0000256" key="5">
    <source>
        <dbReference type="RuleBase" id="RU364054"/>
    </source>
</evidence>
<dbReference type="EC" id="1.5.5.2" evidence="5"/>
<evidence type="ECO:0000256" key="1">
    <source>
        <dbReference type="ARBA" id="ARBA00004739"/>
    </source>
</evidence>
<dbReference type="InterPro" id="IPR029041">
    <property type="entry name" value="FAD-linked_oxidoreductase-like"/>
</dbReference>
<comment type="catalytic activity">
    <reaction evidence="5">
        <text>L-proline + a quinone = (S)-1-pyrroline-5-carboxylate + a quinol + H(+)</text>
        <dbReference type="Rhea" id="RHEA:23784"/>
        <dbReference type="ChEBI" id="CHEBI:15378"/>
        <dbReference type="ChEBI" id="CHEBI:17388"/>
        <dbReference type="ChEBI" id="CHEBI:24646"/>
        <dbReference type="ChEBI" id="CHEBI:60039"/>
        <dbReference type="ChEBI" id="CHEBI:132124"/>
        <dbReference type="EC" id="1.5.5.2"/>
    </reaction>
</comment>
<dbReference type="Gene3D" id="3.20.20.220">
    <property type="match status" value="1"/>
</dbReference>
<dbReference type="GO" id="GO:0010133">
    <property type="term" value="P:L-proline catabolic process to L-glutamate"/>
    <property type="evidence" value="ECO:0007669"/>
    <property type="project" value="TreeGrafter"/>
</dbReference>
<evidence type="ECO:0000313" key="8">
    <source>
        <dbReference type="Proteomes" id="UP000283509"/>
    </source>
</evidence>
<evidence type="ECO:0000256" key="3">
    <source>
        <dbReference type="ARBA" id="ARBA00023002"/>
    </source>
</evidence>
<dbReference type="Pfam" id="PF01619">
    <property type="entry name" value="Pro_dh"/>
    <property type="match status" value="1"/>
</dbReference>
<name>A0A3R7P2D6_PENVA</name>
<dbReference type="GO" id="GO:0005739">
    <property type="term" value="C:mitochondrion"/>
    <property type="evidence" value="ECO:0007669"/>
    <property type="project" value="TreeGrafter"/>
</dbReference>
<dbReference type="STRING" id="6689.A0A3R7P2D6"/>
<dbReference type="InterPro" id="IPR002872">
    <property type="entry name" value="Proline_DH_dom"/>
</dbReference>
<comment type="caution">
    <text evidence="7">The sequence shown here is derived from an EMBL/GenBank/DDBJ whole genome shotgun (WGS) entry which is preliminary data.</text>
</comment>
<protein>
    <recommendedName>
        <fullName evidence="5">Proline dehydrogenase</fullName>
        <ecNumber evidence="5">1.5.5.2</ecNumber>
    </recommendedName>
</protein>
<feature type="domain" description="Proline dehydrogenase" evidence="6">
    <location>
        <begin position="161"/>
        <end position="447"/>
    </location>
</feature>
<keyword evidence="5" id="KW-0274">FAD</keyword>